<dbReference type="Proteomes" id="UP001138661">
    <property type="component" value="Unassembled WGS sequence"/>
</dbReference>
<sequence length="133" mass="14806">MTQEATRQVQIEMLRGDAHVLFLQATDDGAFQRMGTRELRQSDGVLVKGQLDEEAANSLFSAIPDDFDETAGHYNDPDAEGDRMGLSIVVKRNTDEHVFQMVYGSQSAGPTEDIRDFVLSAIRLTEPAYQALR</sequence>
<organism evidence="1 2">
    <name type="scientific">Roseobacter insulae</name>
    <dbReference type="NCBI Taxonomy" id="2859783"/>
    <lineage>
        <taxon>Bacteria</taxon>
        <taxon>Pseudomonadati</taxon>
        <taxon>Pseudomonadota</taxon>
        <taxon>Alphaproteobacteria</taxon>
        <taxon>Rhodobacterales</taxon>
        <taxon>Roseobacteraceae</taxon>
        <taxon>Roseobacter</taxon>
    </lineage>
</organism>
<protein>
    <submittedName>
        <fullName evidence="1">Uncharacterized protein</fullName>
    </submittedName>
</protein>
<evidence type="ECO:0000313" key="1">
    <source>
        <dbReference type="EMBL" id="MBW4708036.1"/>
    </source>
</evidence>
<accession>A0A9X1FUM7</accession>
<comment type="caution">
    <text evidence="1">The sequence shown here is derived from an EMBL/GenBank/DDBJ whole genome shotgun (WGS) entry which is preliminary data.</text>
</comment>
<reference evidence="1" key="1">
    <citation type="submission" date="2021-07" db="EMBL/GenBank/DDBJ databases">
        <title>Roseobacter insulae sp. nov., isolated from a tidal flat.</title>
        <authorList>
            <person name="Park S."/>
            <person name="Yoon J.-H."/>
        </authorList>
    </citation>
    <scope>NUCLEOTIDE SEQUENCE</scope>
    <source>
        <strain evidence="1">YSTF-M11</strain>
    </source>
</reference>
<dbReference type="RefSeq" id="WP_219501435.1">
    <property type="nucleotide sequence ID" value="NZ_JAHXDN010000002.1"/>
</dbReference>
<name>A0A9X1FUM7_9RHOB</name>
<keyword evidence="2" id="KW-1185">Reference proteome</keyword>
<gene>
    <name evidence="1" type="ORF">KX928_09575</name>
</gene>
<proteinExistence type="predicted"/>
<evidence type="ECO:0000313" key="2">
    <source>
        <dbReference type="Proteomes" id="UP001138661"/>
    </source>
</evidence>
<dbReference type="EMBL" id="JAHXDN010000002">
    <property type="protein sequence ID" value="MBW4708036.1"/>
    <property type="molecule type" value="Genomic_DNA"/>
</dbReference>
<dbReference type="AlphaFoldDB" id="A0A9X1FUM7"/>